<organism evidence="1 2">
    <name type="scientific">Botryotinia fuckeliana (strain T4)</name>
    <name type="common">Noble rot fungus</name>
    <name type="synonym">Botrytis cinerea</name>
    <dbReference type="NCBI Taxonomy" id="999810"/>
    <lineage>
        <taxon>Eukaryota</taxon>
        <taxon>Fungi</taxon>
        <taxon>Dikarya</taxon>
        <taxon>Ascomycota</taxon>
        <taxon>Pezizomycotina</taxon>
        <taxon>Leotiomycetes</taxon>
        <taxon>Helotiales</taxon>
        <taxon>Sclerotiniaceae</taxon>
        <taxon>Botrytis</taxon>
    </lineage>
</organism>
<accession>G2XN73</accession>
<evidence type="ECO:0000313" key="1">
    <source>
        <dbReference type="EMBL" id="CCD42329.1"/>
    </source>
</evidence>
<dbReference type="EMBL" id="FQ790245">
    <property type="protein sequence ID" value="CCD42329.1"/>
    <property type="molecule type" value="Genomic_DNA"/>
</dbReference>
<dbReference type="HOGENOM" id="CLU_2849393_0_0_1"/>
<reference evidence="2" key="1">
    <citation type="journal article" date="2011" name="PLoS Genet.">
        <title>Genomic analysis of the necrotrophic fungal pathogens Sclerotinia sclerotiorum and Botrytis cinerea.</title>
        <authorList>
            <person name="Amselem J."/>
            <person name="Cuomo C.A."/>
            <person name="van Kan J.A."/>
            <person name="Viaud M."/>
            <person name="Benito E.P."/>
            <person name="Couloux A."/>
            <person name="Coutinho P.M."/>
            <person name="de Vries R.P."/>
            <person name="Dyer P.S."/>
            <person name="Fillinger S."/>
            <person name="Fournier E."/>
            <person name="Gout L."/>
            <person name="Hahn M."/>
            <person name="Kohn L."/>
            <person name="Lapalu N."/>
            <person name="Plummer K.M."/>
            <person name="Pradier J.M."/>
            <person name="Quevillon E."/>
            <person name="Sharon A."/>
            <person name="Simon A."/>
            <person name="ten Have A."/>
            <person name="Tudzynski B."/>
            <person name="Tudzynski P."/>
            <person name="Wincker P."/>
            <person name="Andrew M."/>
            <person name="Anthouard V."/>
            <person name="Beever R.E."/>
            <person name="Beffa R."/>
            <person name="Benoit I."/>
            <person name="Bouzid O."/>
            <person name="Brault B."/>
            <person name="Chen Z."/>
            <person name="Choquer M."/>
            <person name="Collemare J."/>
            <person name="Cotton P."/>
            <person name="Danchin E.G."/>
            <person name="Da Silva C."/>
            <person name="Gautier A."/>
            <person name="Giraud C."/>
            <person name="Giraud T."/>
            <person name="Gonzalez C."/>
            <person name="Grossetete S."/>
            <person name="Guldener U."/>
            <person name="Henrissat B."/>
            <person name="Howlett B.J."/>
            <person name="Kodira C."/>
            <person name="Kretschmer M."/>
            <person name="Lappartient A."/>
            <person name="Leroch M."/>
            <person name="Levis C."/>
            <person name="Mauceli E."/>
            <person name="Neuveglise C."/>
            <person name="Oeser B."/>
            <person name="Pearson M."/>
            <person name="Poulain J."/>
            <person name="Poussereau N."/>
            <person name="Quesneville H."/>
            <person name="Rascle C."/>
            <person name="Schumacher J."/>
            <person name="Segurens B."/>
            <person name="Sexton A."/>
            <person name="Silva E."/>
            <person name="Sirven C."/>
            <person name="Soanes D.M."/>
            <person name="Talbot N.J."/>
            <person name="Templeton M."/>
            <person name="Yandava C."/>
            <person name="Yarden O."/>
            <person name="Zeng Q."/>
            <person name="Rollins J.A."/>
            <person name="Lebrun M.H."/>
            <person name="Dickman M."/>
        </authorList>
    </citation>
    <scope>NUCLEOTIDE SEQUENCE [LARGE SCALE GENOMIC DNA]</scope>
    <source>
        <strain evidence="2">T4</strain>
    </source>
</reference>
<dbReference type="InParanoid" id="G2XN73"/>
<dbReference type="AlphaFoldDB" id="G2XN73"/>
<name>G2XN73_BOTF4</name>
<evidence type="ECO:0000313" key="2">
    <source>
        <dbReference type="Proteomes" id="UP000008177"/>
    </source>
</evidence>
<protein>
    <submittedName>
        <fullName evidence="1">Uncharacterized protein</fullName>
    </submittedName>
</protein>
<gene>
    <name evidence="1" type="ORF">BofuT4_uP014570.1</name>
</gene>
<proteinExistence type="predicted"/>
<sequence>MYKATDKIDEIIVRTRKKNHWVTKCTEAECRTFSPLGEVKLDGWLNPGQVRVACEITAKECPFHI</sequence>
<dbReference type="Proteomes" id="UP000008177">
    <property type="component" value="Unplaced contigs"/>
</dbReference>